<dbReference type="GO" id="GO:0004553">
    <property type="term" value="F:hydrolase activity, hydrolyzing O-glycosyl compounds"/>
    <property type="evidence" value="ECO:0007669"/>
    <property type="project" value="InterPro"/>
</dbReference>
<dbReference type="Gene3D" id="2.115.10.20">
    <property type="entry name" value="Glycosyl hydrolase domain, family 43"/>
    <property type="match status" value="1"/>
</dbReference>
<dbReference type="CDD" id="cd00161">
    <property type="entry name" value="beta-trefoil_Ricin-like"/>
    <property type="match status" value="1"/>
</dbReference>
<evidence type="ECO:0000256" key="4">
    <source>
        <dbReference type="SAM" id="SignalP"/>
    </source>
</evidence>
<evidence type="ECO:0000256" key="1">
    <source>
        <dbReference type="ARBA" id="ARBA00009865"/>
    </source>
</evidence>
<evidence type="ECO:0000256" key="3">
    <source>
        <dbReference type="ARBA" id="ARBA00023295"/>
    </source>
</evidence>
<dbReference type="PANTHER" id="PTHR42767:SF1">
    <property type="entry name" value="ENDO-BETA-1,6-GALACTANASE-LIKE DOMAIN-CONTAINING PROTEIN"/>
    <property type="match status" value="1"/>
</dbReference>
<dbReference type="OrthoDB" id="9806701at2"/>
<organism evidence="7 8">
    <name type="scientific">Agromyces fucosus</name>
    <dbReference type="NCBI Taxonomy" id="41985"/>
    <lineage>
        <taxon>Bacteria</taxon>
        <taxon>Bacillati</taxon>
        <taxon>Actinomycetota</taxon>
        <taxon>Actinomycetes</taxon>
        <taxon>Micrococcales</taxon>
        <taxon>Microbacteriaceae</taxon>
        <taxon>Agromyces</taxon>
    </lineage>
</organism>
<dbReference type="Pfam" id="PF14200">
    <property type="entry name" value="RicinB_lectin_2"/>
    <property type="match status" value="1"/>
</dbReference>
<dbReference type="InterPro" id="IPR039743">
    <property type="entry name" value="6GAL/EXGAL"/>
</dbReference>
<dbReference type="SUPFAM" id="SSF75005">
    <property type="entry name" value="Arabinanase/levansucrase/invertase"/>
    <property type="match status" value="1"/>
</dbReference>
<keyword evidence="2" id="KW-0378">Hydrolase</keyword>
<evidence type="ECO:0000313" key="7">
    <source>
        <dbReference type="EMBL" id="RXZ47559.1"/>
    </source>
</evidence>
<comment type="caution">
    <text evidence="7">The sequence shown here is derived from an EMBL/GenBank/DDBJ whole genome shotgun (WGS) entry which is preliminary data.</text>
</comment>
<protein>
    <submittedName>
        <fullName evidence="7">Uncharacterized protein</fullName>
    </submittedName>
</protein>
<accession>A0A4Q2JLS8</accession>
<dbReference type="Gene3D" id="2.80.10.50">
    <property type="match status" value="1"/>
</dbReference>
<evidence type="ECO:0000313" key="8">
    <source>
        <dbReference type="Proteomes" id="UP000292935"/>
    </source>
</evidence>
<sequence length="1428" mass="150376">MSSSQKRPRAAASLAAAAVVAGSLQFMPIAAPAASAAEADAVLTPNPAVTGPAFDGWGTSLVWMANATGDYPAELRTDLIDTVFGDEGLNLNIARYNIGGGNASDVADYLRPGGAVPGWWNAEAPLSDAQGAITSSYADRARFLAAWSGDAASDYDVETDAAQLAWVDEIKDRVTKWEAFSNSPPYFMTESGYVTGGFDANAEQIKPAAIGKFATYLKTAAQQVEDAYGISFDTIDPLNEPNTNYWGTTMGGNGQPTGGRQEGAHVGPARQAEVLTALAAELAEEGTTTEAAVSGPDETNPGRFIEDWNGWSPAAKQVVGQLNVHTYGTGDRLQVRDIAKSADKPLWMSEVEGNWGGNWWNPASIDNGLGIAQHVTADLRELDPSAWVLWQPVEDLYNMEKSEKLNWGSVFIDFDCNENGDSVRRLADGDADPSCKVVTNTKFDTLRNFTHYIEPGDRVVPTNNDQTTSAVKADGSGAVLVHTNASGDAKTVRVDLSRFATIGAGATVTPVVTTESPAGTPSANALVEGAPVAIDAATKSAVLTVPAKSVTTFVVSGASGVAADAPAIHDGESFRLVGTQATKPVAATTGSPAIVLGDAASADADATQLWTATRLSEGDGTSRDRFALRLADGRTLTATASNGIALRTLTDAEAAADASAQWIASSTDGRTFSLLNAARERVLDVAGQSTSVGASVGLWTSNGGTNQTFAVVAPDSPVGPTYTSFRPGQAWLDDNGKVIQAHGGQVVPSKDDAGKTIYYLYGEDRTNGYHSSPGVHVYSSYDLYNWTDRGVALRALASKSQFGDPYFDALYGDYTQAQKDAVYRDLGTTPVSGVTPPIIERPKVIHNEATGKWVMWAHMDGPSATSSAQYAKAKAGVAIADSPFGPFRYIDSYYLNSSPEGWDTPGMARDMNLFVDDDGTGYIIYSSEGNATMFISKLDDEYTALATPAAEAVEGVDYNRIFVGASRESPAIFKHDERYFLITSGTTGWSPNPSRYASATDIMGDWTEQGDPFPWWAQSNSWNTQPSSVIPVDREQGKYIYMGDRWNGGSDDALRNAPLVWLPLNLGEGGDTLAVEVYDEWTLDQLDQWAAWDVSGVPASVKVGEPFAVPTVTVTRAGASTTQAVTWSFDGSFDQAGVVTATGTLPGFGGHTFTREIAVVPDNVVYAVNAGGQRTDDWEALVDAATAQHPLQNSRPDQKYAADAGTNSAWGYVGDQNAVAAEGDTMFSTLRYATGGAALSYRFDDLAPGTYTVSAGYFDPWAQWADRGAKVTVNGAVVEADHDYSAANQTASYGGVVVGADGRIDVSLSQTRGPDVQLSWLIVSSDAPPAPAIAATVTATTKCVSSKVVVSALLKNESAVPVKATLKWGTTSKTFNAVAPGGNAVHAFTTRQASVPAGVVTATVEATVGGQPVTKTVEAAYAAASCRS</sequence>
<dbReference type="SUPFAM" id="SSF50370">
    <property type="entry name" value="Ricin B-like lectins"/>
    <property type="match status" value="1"/>
</dbReference>
<dbReference type="Gene3D" id="3.20.20.80">
    <property type="entry name" value="Glycosidases"/>
    <property type="match status" value="1"/>
</dbReference>
<name>A0A4Q2JLS8_9MICO</name>
<dbReference type="GO" id="GO:0005975">
    <property type="term" value="P:carbohydrate metabolic process"/>
    <property type="evidence" value="ECO:0007669"/>
    <property type="project" value="InterPro"/>
</dbReference>
<dbReference type="Gene3D" id="2.60.40.1180">
    <property type="entry name" value="Golgi alpha-mannosidase II"/>
    <property type="match status" value="1"/>
</dbReference>
<dbReference type="SUPFAM" id="SSF51445">
    <property type="entry name" value="(Trans)glycosidases"/>
    <property type="match status" value="1"/>
</dbReference>
<feature type="chain" id="PRO_5039719392" evidence="4">
    <location>
        <begin position="34"/>
        <end position="1428"/>
    </location>
</feature>
<feature type="domain" description="Endo-beta-1,6-galactanase-like" evidence="6">
    <location>
        <begin position="151"/>
        <end position="294"/>
    </location>
</feature>
<dbReference type="InterPro" id="IPR039514">
    <property type="entry name" value="6GAL-like"/>
</dbReference>
<dbReference type="PANTHER" id="PTHR42767">
    <property type="entry name" value="ENDO-BETA-1,6-GALACTANASE"/>
    <property type="match status" value="1"/>
</dbReference>
<evidence type="ECO:0000259" key="5">
    <source>
        <dbReference type="Pfam" id="PF14200"/>
    </source>
</evidence>
<dbReference type="Pfam" id="PF14587">
    <property type="entry name" value="Glyco_hydr_30_2"/>
    <property type="match status" value="1"/>
</dbReference>
<dbReference type="EMBL" id="SDPO01000003">
    <property type="protein sequence ID" value="RXZ47559.1"/>
    <property type="molecule type" value="Genomic_DNA"/>
</dbReference>
<evidence type="ECO:0000256" key="2">
    <source>
        <dbReference type="ARBA" id="ARBA00022801"/>
    </source>
</evidence>
<reference evidence="7 8" key="1">
    <citation type="submission" date="2019-01" db="EMBL/GenBank/DDBJ databases">
        <authorList>
            <person name="Li J."/>
        </authorList>
    </citation>
    <scope>NUCLEOTIDE SEQUENCE [LARGE SCALE GENOMIC DNA]</scope>
    <source>
        <strain evidence="7 8">CCUG 35506</strain>
    </source>
</reference>
<evidence type="ECO:0000259" key="6">
    <source>
        <dbReference type="Pfam" id="PF14587"/>
    </source>
</evidence>
<gene>
    <name evidence="7" type="ORF">ESP57_13510</name>
</gene>
<dbReference type="InterPro" id="IPR017853">
    <property type="entry name" value="GH"/>
</dbReference>
<feature type="signal peptide" evidence="4">
    <location>
        <begin position="1"/>
        <end position="33"/>
    </location>
</feature>
<comment type="similarity">
    <text evidence="1">Belongs to the glycosyl hydrolase 43 family.</text>
</comment>
<dbReference type="CDD" id="cd18825">
    <property type="entry name" value="GH43_CtGH43-like"/>
    <property type="match status" value="1"/>
</dbReference>
<proteinExistence type="inferred from homology"/>
<feature type="domain" description="Ricin B lectin" evidence="5">
    <location>
        <begin position="659"/>
        <end position="712"/>
    </location>
</feature>
<dbReference type="InterPro" id="IPR000772">
    <property type="entry name" value="Ricin_B_lectin"/>
</dbReference>
<dbReference type="Proteomes" id="UP000292935">
    <property type="component" value="Unassembled WGS sequence"/>
</dbReference>
<dbReference type="InterPro" id="IPR013780">
    <property type="entry name" value="Glyco_hydro_b"/>
</dbReference>
<dbReference type="RefSeq" id="WP_129231948.1">
    <property type="nucleotide sequence ID" value="NZ_SDPO01000003.1"/>
</dbReference>
<keyword evidence="3" id="KW-0326">Glycosidase</keyword>
<dbReference type="InterPro" id="IPR006710">
    <property type="entry name" value="Glyco_hydro_43"/>
</dbReference>
<keyword evidence="8" id="KW-1185">Reference proteome</keyword>
<keyword evidence="4" id="KW-0732">Signal</keyword>
<dbReference type="InterPro" id="IPR035992">
    <property type="entry name" value="Ricin_B-like_lectins"/>
</dbReference>
<dbReference type="PROSITE" id="PS50231">
    <property type="entry name" value="RICIN_B_LECTIN"/>
    <property type="match status" value="1"/>
</dbReference>
<dbReference type="InterPro" id="IPR023296">
    <property type="entry name" value="Glyco_hydro_beta-prop_sf"/>
</dbReference>
<dbReference type="Gene3D" id="2.60.120.430">
    <property type="entry name" value="Galactose-binding lectin"/>
    <property type="match status" value="1"/>
</dbReference>
<dbReference type="Pfam" id="PF04616">
    <property type="entry name" value="Glyco_hydro_43"/>
    <property type="match status" value="1"/>
</dbReference>